<keyword evidence="2" id="KW-0964">Secreted</keyword>
<evidence type="ECO:0000256" key="5">
    <source>
        <dbReference type="SAM" id="MobiDB-lite"/>
    </source>
</evidence>
<dbReference type="GO" id="GO:0005737">
    <property type="term" value="C:cytoplasm"/>
    <property type="evidence" value="ECO:0007669"/>
    <property type="project" value="TreeGrafter"/>
</dbReference>
<dbReference type="Gene3D" id="1.20.5.1160">
    <property type="entry name" value="Vasodilator-stimulated phosphoprotein"/>
    <property type="match status" value="1"/>
</dbReference>
<feature type="region of interest" description="Disordered" evidence="5">
    <location>
        <begin position="431"/>
        <end position="453"/>
    </location>
</feature>
<keyword evidence="6" id="KW-1133">Transmembrane helix</keyword>
<evidence type="ECO:0000313" key="10">
    <source>
        <dbReference type="Proteomes" id="UP000003217"/>
    </source>
</evidence>
<dbReference type="AlphaFoldDB" id="G5K9Y9"/>
<protein>
    <submittedName>
        <fullName evidence="9">Gram positive anchor</fullName>
    </submittedName>
</protein>
<dbReference type="Proteomes" id="UP000003217">
    <property type="component" value="Unassembled WGS sequence"/>
</dbReference>
<dbReference type="RefSeq" id="WP_007895330.1">
    <property type="nucleotide sequence ID" value="NZ_AEUY02000005.1"/>
</dbReference>
<evidence type="ECO:0000313" key="9">
    <source>
        <dbReference type="EMBL" id="EHI65457.1"/>
    </source>
</evidence>
<organism evidence="9 10">
    <name type="scientific">Streptococcus pseudoporcinus LQ 940-04</name>
    <dbReference type="NCBI Taxonomy" id="875093"/>
    <lineage>
        <taxon>Bacteria</taxon>
        <taxon>Bacillati</taxon>
        <taxon>Bacillota</taxon>
        <taxon>Bacilli</taxon>
        <taxon>Lactobacillales</taxon>
        <taxon>Streptococcaceae</taxon>
        <taxon>Streptococcus</taxon>
    </lineage>
</organism>
<dbReference type="GeneID" id="58555362"/>
<dbReference type="GO" id="GO:0016460">
    <property type="term" value="C:myosin II complex"/>
    <property type="evidence" value="ECO:0007669"/>
    <property type="project" value="TreeGrafter"/>
</dbReference>
<feature type="region of interest" description="Disordered" evidence="5">
    <location>
        <begin position="469"/>
        <end position="500"/>
    </location>
</feature>
<dbReference type="PANTHER" id="PTHR45615">
    <property type="entry name" value="MYOSIN HEAVY CHAIN, NON-MUSCLE"/>
    <property type="match status" value="1"/>
</dbReference>
<keyword evidence="4" id="KW-0572">Peptidoglycan-anchor</keyword>
<feature type="compositionally biased region" description="Low complexity" evidence="5">
    <location>
        <begin position="477"/>
        <end position="494"/>
    </location>
</feature>
<evidence type="ECO:0000256" key="4">
    <source>
        <dbReference type="ARBA" id="ARBA00023088"/>
    </source>
</evidence>
<keyword evidence="6" id="KW-0812">Transmembrane</keyword>
<evidence type="ECO:0000259" key="8">
    <source>
        <dbReference type="PROSITE" id="PS50847"/>
    </source>
</evidence>
<feature type="region of interest" description="Disordered" evidence="5">
    <location>
        <begin position="196"/>
        <end position="251"/>
    </location>
</feature>
<accession>G5K9Y9</accession>
<reference evidence="9 10" key="1">
    <citation type="journal article" date="2014" name="Int. J. Syst. Evol. Microbiol.">
        <title>Phylogenomics and the dynamic genome evolution of the genus Streptococcus.</title>
        <authorList>
            <consortium name="The Broad Institute Genome Sequencing Platform"/>
            <person name="Richards V.P."/>
            <person name="Palmer S.R."/>
            <person name="Pavinski Bitar P.D."/>
            <person name="Qin X."/>
            <person name="Weinstock G.M."/>
            <person name="Highlander S.K."/>
            <person name="Town C.D."/>
            <person name="Burne R.A."/>
            <person name="Stanhope M.J."/>
        </authorList>
    </citation>
    <scope>NUCLEOTIDE SEQUENCE [LARGE SCALE GENOMIC DNA]</scope>
    <source>
        <strain evidence="9 10">LQ 940-04</strain>
    </source>
</reference>
<dbReference type="NCBIfam" id="TIGR01167">
    <property type="entry name" value="LPXTG_anchor"/>
    <property type="match status" value="1"/>
</dbReference>
<evidence type="ECO:0000256" key="2">
    <source>
        <dbReference type="ARBA" id="ARBA00022525"/>
    </source>
</evidence>
<dbReference type="PROSITE" id="PS50847">
    <property type="entry name" value="GRAM_POS_ANCHORING"/>
    <property type="match status" value="1"/>
</dbReference>
<feature type="signal peptide" evidence="7">
    <location>
        <begin position="1"/>
        <end position="30"/>
    </location>
</feature>
<name>G5K9Y9_9STRE</name>
<feature type="chain" id="PRO_5039088036" evidence="7">
    <location>
        <begin position="31"/>
        <end position="532"/>
    </location>
</feature>
<dbReference type="GO" id="GO:0000146">
    <property type="term" value="F:microfilament motor activity"/>
    <property type="evidence" value="ECO:0007669"/>
    <property type="project" value="TreeGrafter"/>
</dbReference>
<dbReference type="OrthoDB" id="2237769at2"/>
<keyword evidence="10" id="KW-1185">Reference proteome</keyword>
<feature type="compositionally biased region" description="Basic and acidic residues" evidence="5">
    <location>
        <begin position="196"/>
        <end position="210"/>
    </location>
</feature>
<feature type="domain" description="Gram-positive cocci surface proteins LPxTG" evidence="8">
    <location>
        <begin position="497"/>
        <end position="532"/>
    </location>
</feature>
<keyword evidence="1" id="KW-0134">Cell wall</keyword>
<evidence type="ECO:0000256" key="1">
    <source>
        <dbReference type="ARBA" id="ARBA00022512"/>
    </source>
</evidence>
<dbReference type="GO" id="GO:0051015">
    <property type="term" value="F:actin filament binding"/>
    <property type="evidence" value="ECO:0007669"/>
    <property type="project" value="TreeGrafter"/>
</dbReference>
<sequence>MKNNMKHRKHALRKAVTAAVLAGTAFSSFGGVLGTVTSYAKEKDSELIKKELDNLQEFVVKKVAEKKVAEYGLNGKEEKIEERILEETKKFLETLSADTLGELVSHMDNGRFGYPYEKLHTYSSVFGTYRNNDKNDWKQNSLSLISLIIKEIENRVNQNENRKKELLEKTAEVEQLKGRETDLEKEKSKLEDLAREAKIKSQQQEKDLKSAQDQLEAYAESTENLSKQILDQDEENTGLKEELKKTKAESEAKLASLEERLEEATLEFENARQEYDKLLAEEESRKQELMKENEDLKENLATAETFFNEARVKLEAAEKAKADLASELEKAKADLAEVEAKLAEADKVKVELEAKVATLTEELEEAKVEAEKLEAKVEVLAKELAEVKAEKEALQAEIDKLKEEHQKEIDALNAILAEKDKLIKGLEEEVAKAKEEAEKNAQMSAEEKAKLQKELDQAKKDLADMLNKMPNKVEPHTGGTAQAGQNNAAANNNAEHLPSTGEKAVNPLLVASGLSLIIGAGAYTYAAKRKKN</sequence>
<dbReference type="GO" id="GO:0032982">
    <property type="term" value="C:myosin filament"/>
    <property type="evidence" value="ECO:0007669"/>
    <property type="project" value="TreeGrafter"/>
</dbReference>
<evidence type="ECO:0000256" key="6">
    <source>
        <dbReference type="SAM" id="Phobius"/>
    </source>
</evidence>
<dbReference type="PANTHER" id="PTHR45615:SF40">
    <property type="entry name" value="MYOSIN HEAVY CHAIN, NON-MUSCLE"/>
    <property type="match status" value="1"/>
</dbReference>
<comment type="caution">
    <text evidence="9">The sequence shown here is derived from an EMBL/GenBank/DDBJ whole genome shotgun (WGS) entry which is preliminary data.</text>
</comment>
<feature type="compositionally biased region" description="Basic and acidic residues" evidence="5">
    <location>
        <begin position="237"/>
        <end position="251"/>
    </location>
</feature>
<feature type="transmembrane region" description="Helical" evidence="6">
    <location>
        <begin position="508"/>
        <end position="526"/>
    </location>
</feature>
<evidence type="ECO:0000256" key="3">
    <source>
        <dbReference type="ARBA" id="ARBA00022729"/>
    </source>
</evidence>
<dbReference type="Pfam" id="PF00746">
    <property type="entry name" value="Gram_pos_anchor"/>
    <property type="match status" value="1"/>
</dbReference>
<gene>
    <name evidence="9" type="ORF">STRPS_0809</name>
</gene>
<keyword evidence="3 7" id="KW-0732">Signal</keyword>
<dbReference type="EMBL" id="AEUY02000005">
    <property type="protein sequence ID" value="EHI65457.1"/>
    <property type="molecule type" value="Genomic_DNA"/>
</dbReference>
<evidence type="ECO:0000256" key="7">
    <source>
        <dbReference type="SAM" id="SignalP"/>
    </source>
</evidence>
<dbReference type="InterPro" id="IPR019931">
    <property type="entry name" value="LPXTG_anchor"/>
</dbReference>
<keyword evidence="6" id="KW-0472">Membrane</keyword>
<proteinExistence type="predicted"/>